<sequence>MKIEVIVDPARLPPAPSLASRVAPAAEAATNGTQGSRRPGGTRGGGVGRGGRRPRRSERPPKSVADLDAEMEDYTATSNGPAAPAATTA</sequence>
<evidence type="ECO:0000313" key="4">
    <source>
        <dbReference type="EMBL" id="TFY80085.1"/>
    </source>
</evidence>
<evidence type="ECO:0000256" key="1">
    <source>
        <dbReference type="ARBA" id="ARBA00022884"/>
    </source>
</evidence>
<accession>A0A4Z0A031</accession>
<dbReference type="STRING" id="135208.A0A4Z0A031"/>
<evidence type="ECO:0000313" key="5">
    <source>
        <dbReference type="Proteomes" id="UP000298061"/>
    </source>
</evidence>
<comment type="caution">
    <text evidence="4">The sequence shown here is derived from an EMBL/GenBank/DDBJ whole genome shotgun (WGS) entry which is preliminary data.</text>
</comment>
<dbReference type="InterPro" id="IPR025715">
    <property type="entry name" value="FoP_C"/>
</dbReference>
<dbReference type="SMART" id="SM01218">
    <property type="entry name" value="FoP_duplication"/>
    <property type="match status" value="1"/>
</dbReference>
<dbReference type="EMBL" id="SFCI01000394">
    <property type="protein sequence ID" value="TFY80085.1"/>
    <property type="molecule type" value="Genomic_DNA"/>
</dbReference>
<gene>
    <name evidence="4" type="ORF">EWM64_g3930</name>
</gene>
<dbReference type="Proteomes" id="UP000298061">
    <property type="component" value="Unassembled WGS sequence"/>
</dbReference>
<dbReference type="AlphaFoldDB" id="A0A4Z0A031"/>
<reference evidence="4 5" key="1">
    <citation type="submission" date="2019-02" db="EMBL/GenBank/DDBJ databases">
        <title>Genome sequencing of the rare red list fungi Hericium alpestre (H. flagellum).</title>
        <authorList>
            <person name="Buettner E."/>
            <person name="Kellner H."/>
        </authorList>
    </citation>
    <scope>NUCLEOTIDE SEQUENCE [LARGE SCALE GENOMIC DNA]</scope>
    <source>
        <strain evidence="4 5">DSM 108284</strain>
    </source>
</reference>
<feature type="region of interest" description="Disordered" evidence="2">
    <location>
        <begin position="1"/>
        <end position="89"/>
    </location>
</feature>
<evidence type="ECO:0000256" key="2">
    <source>
        <dbReference type="SAM" id="MobiDB-lite"/>
    </source>
</evidence>
<proteinExistence type="predicted"/>
<organism evidence="4 5">
    <name type="scientific">Hericium alpestre</name>
    <dbReference type="NCBI Taxonomy" id="135208"/>
    <lineage>
        <taxon>Eukaryota</taxon>
        <taxon>Fungi</taxon>
        <taxon>Dikarya</taxon>
        <taxon>Basidiomycota</taxon>
        <taxon>Agaricomycotina</taxon>
        <taxon>Agaricomycetes</taxon>
        <taxon>Russulales</taxon>
        <taxon>Hericiaceae</taxon>
        <taxon>Hericium</taxon>
    </lineage>
</organism>
<keyword evidence="5" id="KW-1185">Reference proteome</keyword>
<name>A0A4Z0A031_9AGAM</name>
<evidence type="ECO:0000259" key="3">
    <source>
        <dbReference type="SMART" id="SM01218"/>
    </source>
</evidence>
<feature type="domain" description="Chromatin target of PRMT1 protein C-terminal" evidence="3">
    <location>
        <begin position="11"/>
        <end position="78"/>
    </location>
</feature>
<dbReference type="GO" id="GO:0003723">
    <property type="term" value="F:RNA binding"/>
    <property type="evidence" value="ECO:0007669"/>
    <property type="project" value="UniProtKB-KW"/>
</dbReference>
<keyword evidence="1" id="KW-0694">RNA-binding</keyword>
<protein>
    <recommendedName>
        <fullName evidence="3">Chromatin target of PRMT1 protein C-terminal domain-containing protein</fullName>
    </recommendedName>
</protein>
<dbReference type="Pfam" id="PF13865">
    <property type="entry name" value="FoP_duplication"/>
    <property type="match status" value="1"/>
</dbReference>